<dbReference type="EMBL" id="JBHRTI010000003">
    <property type="protein sequence ID" value="MFC3147440.1"/>
    <property type="molecule type" value="Genomic_DNA"/>
</dbReference>
<sequence length="297" mass="30396">MVTTGGQAQGEAPAGDAAHCRRAMRSVLEAQIIPRLLAAHGLGHHAHAVEAQQAAAGQGAAAAEQPSTQAKGEAPAGIGPTEIEALARACAGADAERAREQLAAFQAQGLPDETLFLALIGPAARWLGAAWEDDRLGFSDVTVGLALLHELVHELSGQPAMGPSPLEERRILLACAPGSQHVLGLAIVAVLFAREGWAVTLEPAATAQALCAAIEAESFDVLGLSVALDSQLEALGPLISRLRAASRNRQCAVLLGGPLFTRRPLAPEALGADAISADAHACIRVAAALVADRAPRG</sequence>
<dbReference type="InterPro" id="IPR006158">
    <property type="entry name" value="Cobalamin-bd"/>
</dbReference>
<feature type="region of interest" description="Disordered" evidence="1">
    <location>
        <begin position="53"/>
        <end position="76"/>
    </location>
</feature>
<dbReference type="Proteomes" id="UP001595556">
    <property type="component" value="Unassembled WGS sequence"/>
</dbReference>
<evidence type="ECO:0000259" key="2">
    <source>
        <dbReference type="PROSITE" id="PS51332"/>
    </source>
</evidence>
<feature type="compositionally biased region" description="Low complexity" evidence="1">
    <location>
        <begin position="53"/>
        <end position="65"/>
    </location>
</feature>
<keyword evidence="4" id="KW-1185">Reference proteome</keyword>
<accession>A0ABV7H5E6</accession>
<name>A0ABV7H5E6_9BURK</name>
<dbReference type="InterPro" id="IPR036724">
    <property type="entry name" value="Cobalamin-bd_sf"/>
</dbReference>
<gene>
    <name evidence="3" type="ORF">ACFOEN_07285</name>
</gene>
<dbReference type="Gene3D" id="3.40.50.280">
    <property type="entry name" value="Cobalamin-binding domain"/>
    <property type="match status" value="1"/>
</dbReference>
<reference evidence="4" key="1">
    <citation type="journal article" date="2019" name="Int. J. Syst. Evol. Microbiol.">
        <title>The Global Catalogue of Microorganisms (GCM) 10K type strain sequencing project: providing services to taxonomists for standard genome sequencing and annotation.</title>
        <authorList>
            <consortium name="The Broad Institute Genomics Platform"/>
            <consortium name="The Broad Institute Genome Sequencing Center for Infectious Disease"/>
            <person name="Wu L."/>
            <person name="Ma J."/>
        </authorList>
    </citation>
    <scope>NUCLEOTIDE SEQUENCE [LARGE SCALE GENOMIC DNA]</scope>
    <source>
        <strain evidence="4">KCTC 52168</strain>
    </source>
</reference>
<dbReference type="Pfam" id="PF02310">
    <property type="entry name" value="B12-binding"/>
    <property type="match status" value="1"/>
</dbReference>
<proteinExistence type="predicted"/>
<dbReference type="SUPFAM" id="SSF52242">
    <property type="entry name" value="Cobalamin (vitamin B12)-binding domain"/>
    <property type="match status" value="1"/>
</dbReference>
<evidence type="ECO:0000313" key="4">
    <source>
        <dbReference type="Proteomes" id="UP001595556"/>
    </source>
</evidence>
<evidence type="ECO:0000313" key="3">
    <source>
        <dbReference type="EMBL" id="MFC3147440.1"/>
    </source>
</evidence>
<dbReference type="RefSeq" id="WP_377302447.1">
    <property type="nucleotide sequence ID" value="NZ_CP180191.1"/>
</dbReference>
<evidence type="ECO:0000256" key="1">
    <source>
        <dbReference type="SAM" id="MobiDB-lite"/>
    </source>
</evidence>
<dbReference type="CDD" id="cd02065">
    <property type="entry name" value="B12-binding_like"/>
    <property type="match status" value="1"/>
</dbReference>
<feature type="domain" description="B12-binding" evidence="2">
    <location>
        <begin position="168"/>
        <end position="296"/>
    </location>
</feature>
<protein>
    <submittedName>
        <fullName evidence="3">B12-binding domain-containing protein</fullName>
    </submittedName>
</protein>
<dbReference type="PROSITE" id="PS51332">
    <property type="entry name" value="B12_BINDING"/>
    <property type="match status" value="1"/>
</dbReference>
<comment type="caution">
    <text evidence="3">The sequence shown here is derived from an EMBL/GenBank/DDBJ whole genome shotgun (WGS) entry which is preliminary data.</text>
</comment>
<organism evidence="3 4">
    <name type="scientific">Piscinibacterium candidicorallinum</name>
    <dbReference type="NCBI Taxonomy" id="1793872"/>
    <lineage>
        <taxon>Bacteria</taxon>
        <taxon>Pseudomonadati</taxon>
        <taxon>Pseudomonadota</taxon>
        <taxon>Betaproteobacteria</taxon>
        <taxon>Burkholderiales</taxon>
        <taxon>Piscinibacterium</taxon>
    </lineage>
</organism>